<evidence type="ECO:0000256" key="7">
    <source>
        <dbReference type="ARBA" id="ARBA00023136"/>
    </source>
</evidence>
<evidence type="ECO:0000256" key="6">
    <source>
        <dbReference type="ARBA" id="ARBA00022989"/>
    </source>
</evidence>
<dbReference type="InterPro" id="IPR035906">
    <property type="entry name" value="MetI-like_sf"/>
</dbReference>
<dbReference type="SUPFAM" id="SSF161098">
    <property type="entry name" value="MetI-like"/>
    <property type="match status" value="1"/>
</dbReference>
<dbReference type="EMBL" id="CP097160">
    <property type="protein sequence ID" value="UQN13941.1"/>
    <property type="molecule type" value="Genomic_DNA"/>
</dbReference>
<evidence type="ECO:0000256" key="5">
    <source>
        <dbReference type="ARBA" id="ARBA00022692"/>
    </source>
</evidence>
<accession>A0ABY4MU44</accession>
<gene>
    <name evidence="10" type="ORF">M3M28_07645</name>
</gene>
<evidence type="ECO:0000259" key="9">
    <source>
        <dbReference type="PROSITE" id="PS50928"/>
    </source>
</evidence>
<feature type="transmembrane region" description="Helical" evidence="8">
    <location>
        <begin position="245"/>
        <end position="266"/>
    </location>
</feature>
<sequence length="283" mass="31092">MSGATKRRQPAATVSGRAPAWLRITILVVICGLFVIPLLAMLEFTLRGDSGYSLEHWQALFDPENARSYRNLWKGITNSLLLALITIIIVWVLFLPTIVLVHLRFPRLARAFEFLTIMPIAIPAIVLVVGLAPLYRVIVQVLGGEIWTLALAYGVLVLPFAYRAIVSELQGMDAVTLTEAARTLGASWFTVLVRIIVPGIRRGLTSATLITAAVVLGEFTVSSLLNRVTLQVALLDVSRSDPWAAVITSLCSLIVVFVLLFVFASIRPRGERRRKHKEVAANG</sequence>
<feature type="transmembrane region" description="Helical" evidence="8">
    <location>
        <begin position="141"/>
        <end position="162"/>
    </location>
</feature>
<protein>
    <submittedName>
        <fullName evidence="10">ABC transporter permease subunit</fullName>
    </submittedName>
</protein>
<dbReference type="InterPro" id="IPR000515">
    <property type="entry name" value="MetI-like"/>
</dbReference>
<feature type="transmembrane region" description="Helical" evidence="8">
    <location>
        <begin position="204"/>
        <end position="225"/>
    </location>
</feature>
<feature type="transmembrane region" description="Helical" evidence="8">
    <location>
        <begin position="80"/>
        <end position="103"/>
    </location>
</feature>
<feature type="domain" description="ABC transmembrane type-1" evidence="9">
    <location>
        <begin position="76"/>
        <end position="263"/>
    </location>
</feature>
<evidence type="ECO:0000256" key="3">
    <source>
        <dbReference type="ARBA" id="ARBA00022475"/>
    </source>
</evidence>
<evidence type="ECO:0000313" key="10">
    <source>
        <dbReference type="EMBL" id="UQN13941.1"/>
    </source>
</evidence>
<keyword evidence="5 8" id="KW-0812">Transmembrane</keyword>
<feature type="transmembrane region" description="Helical" evidence="8">
    <location>
        <begin position="20"/>
        <end position="42"/>
    </location>
</feature>
<dbReference type="PANTHER" id="PTHR43357:SF4">
    <property type="entry name" value="INNER MEMBRANE ABC TRANSPORTER PERMEASE PROTEIN YDCV"/>
    <property type="match status" value="1"/>
</dbReference>
<dbReference type="PANTHER" id="PTHR43357">
    <property type="entry name" value="INNER MEMBRANE ABC TRANSPORTER PERMEASE PROTEIN YDCV"/>
    <property type="match status" value="1"/>
</dbReference>
<dbReference type="PROSITE" id="PS50928">
    <property type="entry name" value="ABC_TM1"/>
    <property type="match status" value="1"/>
</dbReference>
<reference evidence="10" key="1">
    <citation type="submission" date="2022-05" db="EMBL/GenBank/DDBJ databases">
        <title>Complete genome sequence of toluene-degrading Gulosibacter sediminis strain ACHW.36C.</title>
        <authorList>
            <person name="Wai A.C."/>
            <person name="Lai G.K."/>
            <person name="Griffin S.D."/>
            <person name="Leung F.C."/>
        </authorList>
    </citation>
    <scope>NUCLEOTIDE SEQUENCE [LARGE SCALE GENOMIC DNA]</scope>
    <source>
        <strain evidence="10">ACHW.36C</strain>
    </source>
</reference>
<keyword evidence="2 8" id="KW-0813">Transport</keyword>
<comment type="subcellular location">
    <subcellularLocation>
        <location evidence="1">Cell inner membrane</location>
        <topology evidence="1">Multi-pass membrane protein</topology>
    </subcellularLocation>
    <subcellularLocation>
        <location evidence="8">Cell membrane</location>
        <topology evidence="8">Multi-pass membrane protein</topology>
    </subcellularLocation>
</comment>
<organism evidence="10">
    <name type="scientific">Gulosibacter sediminis</name>
    <dbReference type="NCBI Taxonomy" id="1729695"/>
    <lineage>
        <taxon>Bacteria</taxon>
        <taxon>Bacillati</taxon>
        <taxon>Actinomycetota</taxon>
        <taxon>Actinomycetes</taxon>
        <taxon>Micrococcales</taxon>
        <taxon>Microbacteriaceae</taxon>
        <taxon>Gulosibacter</taxon>
    </lineage>
</organism>
<keyword evidence="6 8" id="KW-1133">Transmembrane helix</keyword>
<evidence type="ECO:0000256" key="2">
    <source>
        <dbReference type="ARBA" id="ARBA00022448"/>
    </source>
</evidence>
<keyword evidence="7 8" id="KW-0472">Membrane</keyword>
<keyword evidence="4" id="KW-0997">Cell inner membrane</keyword>
<dbReference type="Pfam" id="PF00528">
    <property type="entry name" value="BPD_transp_1"/>
    <property type="match status" value="1"/>
</dbReference>
<proteinExistence type="inferred from homology"/>
<evidence type="ECO:0000256" key="4">
    <source>
        <dbReference type="ARBA" id="ARBA00022519"/>
    </source>
</evidence>
<evidence type="ECO:0000256" key="8">
    <source>
        <dbReference type="RuleBase" id="RU363032"/>
    </source>
</evidence>
<keyword evidence="3" id="KW-1003">Cell membrane</keyword>
<evidence type="ECO:0000256" key="1">
    <source>
        <dbReference type="ARBA" id="ARBA00004429"/>
    </source>
</evidence>
<name>A0ABY4MU44_9MICO</name>
<feature type="transmembrane region" description="Helical" evidence="8">
    <location>
        <begin position="115"/>
        <end position="135"/>
    </location>
</feature>
<comment type="similarity">
    <text evidence="8">Belongs to the binding-protein-dependent transport system permease family.</text>
</comment>
<dbReference type="CDD" id="cd06261">
    <property type="entry name" value="TM_PBP2"/>
    <property type="match status" value="1"/>
</dbReference>
<dbReference type="Gene3D" id="1.10.3720.10">
    <property type="entry name" value="MetI-like"/>
    <property type="match status" value="1"/>
</dbReference>